<dbReference type="Gene3D" id="3.30.470.20">
    <property type="entry name" value="ATP-grasp fold, B domain"/>
    <property type="match status" value="1"/>
</dbReference>
<feature type="domain" description="MvdD-like pre-ATP grasp" evidence="1">
    <location>
        <begin position="1"/>
        <end position="68"/>
    </location>
</feature>
<dbReference type="Proteomes" id="UP000326384">
    <property type="component" value="Unassembled WGS sequence"/>
</dbReference>
<sequence length="300" mass="35212">MILVISKSSDRTTIQVIKWISAIGKKWIRVHEDEFFEIKVIKKRICLKSQRNDFFLDEIQSVWYRRGGINFKRLHYNNPSINIHMNEAQYWLEDYVIKNLESKRHINIQTNAHVNKLIVLEMAKKSGLDVPDYFLAENTNDVVLEKTIMKSITGNVILESINKNEDGIMYTTTITETEEKDFFISFFQNKIEKDFEIRSFYLNGKLSSMAIFSQNDEQTKTDLRKYNMEKPNRNVPYNLPKSIEEKAHALMTALDLNSGSIDFIKSDNHYYFLEVNPIGQFGNISTDCNYSLERKIAEFL</sequence>
<gene>
    <name evidence="2" type="primary">gwsG</name>
    <name evidence="2" type="ORF">F8D52_17515</name>
</gene>
<proteinExistence type="predicted"/>
<comment type="caution">
    <text evidence="2">The sequence shown here is derived from an EMBL/GenBank/DDBJ whole genome shotgun (WGS) entry which is preliminary data.</text>
</comment>
<dbReference type="NCBIfam" id="TIGR04192">
    <property type="entry name" value="GRASP_w_spasm"/>
    <property type="match status" value="1"/>
</dbReference>
<keyword evidence="3" id="KW-1185">Reference proteome</keyword>
<evidence type="ECO:0000313" key="3">
    <source>
        <dbReference type="Proteomes" id="UP000326384"/>
    </source>
</evidence>
<dbReference type="InterPro" id="IPR048936">
    <property type="entry name" value="MvdD-like_ATPgrasp"/>
</dbReference>
<name>A0A5N4BLQ5_9FLAO</name>
<dbReference type="SUPFAM" id="SSF56059">
    <property type="entry name" value="Glutathione synthetase ATP-binding domain-like"/>
    <property type="match status" value="1"/>
</dbReference>
<reference evidence="2 3" key="1">
    <citation type="journal article" date="2019" name="Stand. Genomic Sci.">
        <title>Draft Whole-Genome Sequence of a Novel Chryseobacterium viscerum Strain Isolated from Fresh Water at Dripping Springs, New Mexico.</title>
        <authorList>
            <person name="Kyndt J.A."/>
            <person name="Moore T.C."/>
        </authorList>
    </citation>
    <scope>NUCLEOTIDE SEQUENCE [LARGE SCALE GENOMIC DNA]</scope>
    <source>
        <strain evidence="2 3">DPS</strain>
    </source>
</reference>
<dbReference type="PANTHER" id="PTHR21621">
    <property type="entry name" value="RIBOSOMAL PROTEIN S6 MODIFICATION PROTEIN"/>
    <property type="match status" value="1"/>
</dbReference>
<organism evidence="2 3">
    <name type="scientific">Chryseobacterium viscerum</name>
    <dbReference type="NCBI Taxonomy" id="1037377"/>
    <lineage>
        <taxon>Bacteria</taxon>
        <taxon>Pseudomonadati</taxon>
        <taxon>Bacteroidota</taxon>
        <taxon>Flavobacteriia</taxon>
        <taxon>Flavobacteriales</taxon>
        <taxon>Weeksellaceae</taxon>
        <taxon>Chryseobacterium group</taxon>
        <taxon>Chryseobacterium</taxon>
    </lineage>
</organism>
<evidence type="ECO:0000259" key="1">
    <source>
        <dbReference type="Pfam" id="PF21068"/>
    </source>
</evidence>
<dbReference type="EMBL" id="VTPV01000011">
    <property type="protein sequence ID" value="KAB1229369.1"/>
    <property type="molecule type" value="Genomic_DNA"/>
</dbReference>
<dbReference type="RefSeq" id="WP_152290805.1">
    <property type="nucleotide sequence ID" value="NZ_VTPV01000011.1"/>
</dbReference>
<protein>
    <submittedName>
        <fullName evidence="2">Grasp-with-spasm system ATP-grasp peptide maturase</fullName>
    </submittedName>
</protein>
<dbReference type="InterPro" id="IPR026455">
    <property type="entry name" value="GRASP_w_spasm"/>
</dbReference>
<dbReference type="PANTHER" id="PTHR21621:SF0">
    <property type="entry name" value="BETA-CITRYLGLUTAMATE SYNTHASE B-RELATED"/>
    <property type="match status" value="1"/>
</dbReference>
<accession>A0A5N4BLQ5</accession>
<evidence type="ECO:0000313" key="2">
    <source>
        <dbReference type="EMBL" id="KAB1229369.1"/>
    </source>
</evidence>
<dbReference type="Pfam" id="PF21068">
    <property type="entry name" value="ATPgraspMvdD"/>
    <property type="match status" value="1"/>
</dbReference>